<organism evidence="3">
    <name type="scientific">uncultured Caudovirales phage</name>
    <dbReference type="NCBI Taxonomy" id="2100421"/>
    <lineage>
        <taxon>Viruses</taxon>
        <taxon>Duplodnaviria</taxon>
        <taxon>Heunggongvirae</taxon>
        <taxon>Uroviricota</taxon>
        <taxon>Caudoviricetes</taxon>
        <taxon>Peduoviridae</taxon>
        <taxon>Maltschvirus</taxon>
        <taxon>Maltschvirus maltsch</taxon>
    </lineage>
</organism>
<evidence type="ECO:0000313" key="3">
    <source>
        <dbReference type="EMBL" id="CAB4213580.1"/>
    </source>
</evidence>
<dbReference type="EMBL" id="LR796370">
    <property type="protein sequence ID" value="CAB4140219.1"/>
    <property type="molecule type" value="Genomic_DNA"/>
</dbReference>
<accession>A0A6J5SHJ5</accession>
<evidence type="ECO:0000313" key="1">
    <source>
        <dbReference type="EMBL" id="CAB4140219.1"/>
    </source>
</evidence>
<name>A0A6J5SHJ5_9CAUD</name>
<dbReference type="EMBL" id="LR797399">
    <property type="protein sequence ID" value="CAB4213580.1"/>
    <property type="molecule type" value="Genomic_DNA"/>
</dbReference>
<proteinExistence type="predicted"/>
<gene>
    <name evidence="3" type="ORF">UFOVP1449_55</name>
    <name evidence="1" type="ORF">UFOVP400_7</name>
    <name evidence="2" type="ORF">UFOVP669_16</name>
</gene>
<protein>
    <submittedName>
        <fullName evidence="3">Uncharacterized protein</fullName>
    </submittedName>
</protein>
<evidence type="ECO:0000313" key="2">
    <source>
        <dbReference type="EMBL" id="CAB4155569.1"/>
    </source>
</evidence>
<sequence>MPYVDRDQVGNIVGIYANPQREGHEFVEGATLWVPVPTVAELRTATLRKAREMRLPIMQVLDGMQASALVNSDLSLAQSIETAKQSLRNLPQTVDLAPFTTARQMELAVLAAYQAIVVAAPASIKSAFDSLKP</sequence>
<reference evidence="3" key="1">
    <citation type="submission" date="2020-05" db="EMBL/GenBank/DDBJ databases">
        <authorList>
            <person name="Chiriac C."/>
            <person name="Salcher M."/>
            <person name="Ghai R."/>
            <person name="Kavagutti S V."/>
        </authorList>
    </citation>
    <scope>NUCLEOTIDE SEQUENCE</scope>
</reference>
<dbReference type="EMBL" id="LR796626">
    <property type="protein sequence ID" value="CAB4155569.1"/>
    <property type="molecule type" value="Genomic_DNA"/>
</dbReference>